<organism evidence="2 3">
    <name type="scientific">Fictibacillus fluitans</name>
    <dbReference type="NCBI Taxonomy" id="3058422"/>
    <lineage>
        <taxon>Bacteria</taxon>
        <taxon>Bacillati</taxon>
        <taxon>Bacillota</taxon>
        <taxon>Bacilli</taxon>
        <taxon>Bacillales</taxon>
        <taxon>Fictibacillaceae</taxon>
        <taxon>Fictibacillus</taxon>
    </lineage>
</organism>
<dbReference type="RefSeq" id="WP_301164367.1">
    <property type="nucleotide sequence ID" value="NZ_JAUHTR010000001.1"/>
</dbReference>
<feature type="domain" description="STAS" evidence="1">
    <location>
        <begin position="46"/>
        <end position="96"/>
    </location>
</feature>
<dbReference type="Proteomes" id="UP001172721">
    <property type="component" value="Unassembled WGS sequence"/>
</dbReference>
<dbReference type="PROSITE" id="PS50801">
    <property type="entry name" value="STAS"/>
    <property type="match status" value="1"/>
</dbReference>
<reference evidence="2" key="1">
    <citation type="submission" date="2023-07" db="EMBL/GenBank/DDBJ databases">
        <title>Fictibacillus sp. isolated from freshwater pond.</title>
        <authorList>
            <person name="Kirdat K."/>
            <person name="Bhat A."/>
            <person name="Mourya A."/>
            <person name="Yadav A."/>
        </authorList>
    </citation>
    <scope>NUCLEOTIDE SEQUENCE</scope>
    <source>
        <strain evidence="2">NE201</strain>
    </source>
</reference>
<comment type="caution">
    <text evidence="2">The sequence shown here is derived from an EMBL/GenBank/DDBJ whole genome shotgun (WGS) entry which is preliminary data.</text>
</comment>
<dbReference type="InterPro" id="IPR036513">
    <property type="entry name" value="STAS_dom_sf"/>
</dbReference>
<evidence type="ECO:0000313" key="3">
    <source>
        <dbReference type="Proteomes" id="UP001172721"/>
    </source>
</evidence>
<name>A0ABT8HRB5_9BACL</name>
<sequence length="96" mass="10881">MMKSVGLGRSCILAHKPSKLPEYVVFLINHFFTYVEFYFDKELGILLFDLIHGLKMQGIEVVITGIAPNMAKTITELSLDFSNLKLYGNLKQALSR</sequence>
<keyword evidence="3" id="KW-1185">Reference proteome</keyword>
<dbReference type="EMBL" id="JAUHTR010000001">
    <property type="protein sequence ID" value="MDN4523318.1"/>
    <property type="molecule type" value="Genomic_DNA"/>
</dbReference>
<protein>
    <recommendedName>
        <fullName evidence="1">STAS domain-containing protein</fullName>
    </recommendedName>
</protein>
<accession>A0ABT8HRB5</accession>
<dbReference type="InterPro" id="IPR002645">
    <property type="entry name" value="STAS_dom"/>
</dbReference>
<gene>
    <name evidence="2" type="ORF">QYB97_02490</name>
</gene>
<evidence type="ECO:0000259" key="1">
    <source>
        <dbReference type="PROSITE" id="PS50801"/>
    </source>
</evidence>
<evidence type="ECO:0000313" key="2">
    <source>
        <dbReference type="EMBL" id="MDN4523318.1"/>
    </source>
</evidence>
<proteinExistence type="predicted"/>
<dbReference type="Gene3D" id="3.30.750.24">
    <property type="entry name" value="STAS domain"/>
    <property type="match status" value="1"/>
</dbReference>